<evidence type="ECO:0000259" key="1">
    <source>
        <dbReference type="Pfam" id="PF00534"/>
    </source>
</evidence>
<evidence type="ECO:0000313" key="3">
    <source>
        <dbReference type="EMBL" id="SFM64291.1"/>
    </source>
</evidence>
<dbReference type="InterPro" id="IPR001296">
    <property type="entry name" value="Glyco_trans_1"/>
</dbReference>
<dbReference type="InterPro" id="IPR028098">
    <property type="entry name" value="Glyco_trans_4-like_N"/>
</dbReference>
<dbReference type="Gene3D" id="3.40.50.2000">
    <property type="entry name" value="Glycogen Phosphorylase B"/>
    <property type="match status" value="2"/>
</dbReference>
<dbReference type="PANTHER" id="PTHR12526">
    <property type="entry name" value="GLYCOSYLTRANSFERASE"/>
    <property type="match status" value="1"/>
</dbReference>
<feature type="domain" description="Glycosyltransferase subfamily 4-like N-terminal" evidence="2">
    <location>
        <begin position="16"/>
        <end position="172"/>
    </location>
</feature>
<keyword evidence="3" id="KW-0328">Glycosyltransferase</keyword>
<dbReference type="Pfam" id="PF13439">
    <property type="entry name" value="Glyco_transf_4"/>
    <property type="match status" value="1"/>
</dbReference>
<name>A0A1I4SIW2_ECTMO</name>
<dbReference type="GO" id="GO:0016757">
    <property type="term" value="F:glycosyltransferase activity"/>
    <property type="evidence" value="ECO:0007669"/>
    <property type="project" value="UniProtKB-KW"/>
</dbReference>
<dbReference type="AlphaFoldDB" id="A0A1I4SIW2"/>
<dbReference type="STRING" id="195064.SAMN05421721_11728"/>
<keyword evidence="4" id="KW-1185">Reference proteome</keyword>
<gene>
    <name evidence="3" type="ORF">SAMN05421721_11728</name>
</gene>
<dbReference type="OrthoDB" id="6194329at2"/>
<evidence type="ECO:0000259" key="2">
    <source>
        <dbReference type="Pfam" id="PF13439"/>
    </source>
</evidence>
<dbReference type="SUPFAM" id="SSF53756">
    <property type="entry name" value="UDP-Glycosyltransferase/glycogen phosphorylase"/>
    <property type="match status" value="1"/>
</dbReference>
<dbReference type="EMBL" id="FOUO01000017">
    <property type="protein sequence ID" value="SFM64291.1"/>
    <property type="molecule type" value="Genomic_DNA"/>
</dbReference>
<accession>A0A1I4SIW2</accession>
<sequence length="382" mass="42176">MRVLHVFKTYFPETQGGLEEVIRQICRHTRPLGVESRVLTLARRPHPACVQLPEAEVYRHRRWAEIASCGLSPAFPASLRRHAAWADVIHYHFPWPLADLAHLIHAPAAPALITYHADILRRSPLLAPYRPVMHRFLSRLDAIVATSEAYARTSPVLRRHAGRVHIIPIGLDDGPAPIPDPQRLQSLRERVGEGFFLFIGVLRYYKGLHILLQALHRMDRTHGGGPRVVIAGSGPMAPALHRQARTLGLDRVTFLGSVSDADKIALLQLSRGIIFPSHLRAEAFGVTLLEGARQGRPLISTELGTGTSFVNAHGESGLVVPPGDPAALAGAMQRLEADPQLTRRLGLGARARYERLFTGPRMARGYVDLYHRLCAAPRGEGP</sequence>
<proteinExistence type="predicted"/>
<protein>
    <submittedName>
        <fullName evidence="3">Rhamnosyl/mannosyltransferase</fullName>
    </submittedName>
</protein>
<organism evidence="3 4">
    <name type="scientific">Ectothiorhodospira mobilis</name>
    <dbReference type="NCBI Taxonomy" id="195064"/>
    <lineage>
        <taxon>Bacteria</taxon>
        <taxon>Pseudomonadati</taxon>
        <taxon>Pseudomonadota</taxon>
        <taxon>Gammaproteobacteria</taxon>
        <taxon>Chromatiales</taxon>
        <taxon>Ectothiorhodospiraceae</taxon>
        <taxon>Ectothiorhodospira</taxon>
    </lineage>
</organism>
<keyword evidence="3" id="KW-0808">Transferase</keyword>
<reference evidence="3 4" key="1">
    <citation type="submission" date="2016-10" db="EMBL/GenBank/DDBJ databases">
        <authorList>
            <person name="de Groot N.N."/>
        </authorList>
    </citation>
    <scope>NUCLEOTIDE SEQUENCE [LARGE SCALE GENOMIC DNA]</scope>
    <source>
        <strain evidence="3 4">DSM 4180</strain>
    </source>
</reference>
<dbReference type="PANTHER" id="PTHR12526:SF627">
    <property type="entry name" value="D-RHAMNOSYLTRANSFERASE WBPZ"/>
    <property type="match status" value="1"/>
</dbReference>
<dbReference type="RefSeq" id="WP_090486954.1">
    <property type="nucleotide sequence ID" value="NZ_FOUO01000017.1"/>
</dbReference>
<feature type="domain" description="Glycosyl transferase family 1" evidence="1">
    <location>
        <begin position="186"/>
        <end position="350"/>
    </location>
</feature>
<dbReference type="Proteomes" id="UP000199556">
    <property type="component" value="Unassembled WGS sequence"/>
</dbReference>
<dbReference type="GO" id="GO:1901135">
    <property type="term" value="P:carbohydrate derivative metabolic process"/>
    <property type="evidence" value="ECO:0007669"/>
    <property type="project" value="UniProtKB-ARBA"/>
</dbReference>
<evidence type="ECO:0000313" key="4">
    <source>
        <dbReference type="Proteomes" id="UP000199556"/>
    </source>
</evidence>
<dbReference type="Pfam" id="PF00534">
    <property type="entry name" value="Glycos_transf_1"/>
    <property type="match status" value="1"/>
</dbReference>